<organism evidence="1 2">
    <name type="scientific">Ktedonobacter racemifer DSM 44963</name>
    <dbReference type="NCBI Taxonomy" id="485913"/>
    <lineage>
        <taxon>Bacteria</taxon>
        <taxon>Bacillati</taxon>
        <taxon>Chloroflexota</taxon>
        <taxon>Ktedonobacteria</taxon>
        <taxon>Ktedonobacterales</taxon>
        <taxon>Ktedonobacteraceae</taxon>
        <taxon>Ktedonobacter</taxon>
    </lineage>
</organism>
<gene>
    <name evidence="1" type="ORF">Krac_5149</name>
</gene>
<sequence>MGNMVIKMPAYWREMEPFKDRPVNQVEIEIPAYSRSYGVIPASSDEDYILDVQIEASSQEVMITGDKEGLIMLARHLLTLAQDEVPAGCHIHYDEFNGMLDKGSLPMVIGKI</sequence>
<dbReference type="Pfam" id="PF15566">
    <property type="entry name" value="Imm32"/>
    <property type="match status" value="1"/>
</dbReference>
<proteinExistence type="predicted"/>
<evidence type="ECO:0000313" key="1">
    <source>
        <dbReference type="EMBL" id="EFH84129.1"/>
    </source>
</evidence>
<dbReference type="RefSeq" id="WP_007915381.1">
    <property type="nucleotide sequence ID" value="NZ_ADVG01000003.1"/>
</dbReference>
<keyword evidence="2" id="KW-1185">Reference proteome</keyword>
<dbReference type="EMBL" id="ADVG01000003">
    <property type="protein sequence ID" value="EFH84129.1"/>
    <property type="molecule type" value="Genomic_DNA"/>
</dbReference>
<accession>D6TV29</accession>
<dbReference type="AlphaFoldDB" id="D6TV29"/>
<dbReference type="InterPro" id="IPR029083">
    <property type="entry name" value="Imm32"/>
</dbReference>
<dbReference type="Proteomes" id="UP000004508">
    <property type="component" value="Unassembled WGS sequence"/>
</dbReference>
<reference evidence="1 2" key="1">
    <citation type="journal article" date="2011" name="Stand. Genomic Sci.">
        <title>Non-contiguous finished genome sequence and contextual data of the filamentous soil bacterium Ktedonobacter racemifer type strain (SOSP1-21).</title>
        <authorList>
            <person name="Chang Y.J."/>
            <person name="Land M."/>
            <person name="Hauser L."/>
            <person name="Chertkov O."/>
            <person name="Del Rio T.G."/>
            <person name="Nolan M."/>
            <person name="Copeland A."/>
            <person name="Tice H."/>
            <person name="Cheng J.F."/>
            <person name="Lucas S."/>
            <person name="Han C."/>
            <person name="Goodwin L."/>
            <person name="Pitluck S."/>
            <person name="Ivanova N."/>
            <person name="Ovchinikova G."/>
            <person name="Pati A."/>
            <person name="Chen A."/>
            <person name="Palaniappan K."/>
            <person name="Mavromatis K."/>
            <person name="Liolios K."/>
            <person name="Brettin T."/>
            <person name="Fiebig A."/>
            <person name="Rohde M."/>
            <person name="Abt B."/>
            <person name="Goker M."/>
            <person name="Detter J.C."/>
            <person name="Woyke T."/>
            <person name="Bristow J."/>
            <person name="Eisen J.A."/>
            <person name="Markowitz V."/>
            <person name="Hugenholtz P."/>
            <person name="Kyrpides N.C."/>
            <person name="Klenk H.P."/>
            <person name="Lapidus A."/>
        </authorList>
    </citation>
    <scope>NUCLEOTIDE SEQUENCE [LARGE SCALE GENOMIC DNA]</scope>
    <source>
        <strain evidence="2">DSM 44963</strain>
    </source>
</reference>
<comment type="caution">
    <text evidence="1">The sequence shown here is derived from an EMBL/GenBank/DDBJ whole genome shotgun (WGS) entry which is preliminary data.</text>
</comment>
<dbReference type="InParanoid" id="D6TV29"/>
<protein>
    <submittedName>
        <fullName evidence="1">Uncharacterized protein</fullName>
    </submittedName>
</protein>
<evidence type="ECO:0000313" key="2">
    <source>
        <dbReference type="Proteomes" id="UP000004508"/>
    </source>
</evidence>
<name>D6TV29_KTERA</name>
<dbReference type="STRING" id="485913.Krac_5149"/>
<dbReference type="OrthoDB" id="3387727at2"/>